<reference evidence="2" key="1">
    <citation type="submission" date="2016-06" db="EMBL/GenBank/DDBJ databases">
        <title>Parallel loss of symbiosis genes in relatives of nitrogen-fixing non-legume Parasponia.</title>
        <authorList>
            <person name="Van Velzen R."/>
            <person name="Holmer R."/>
            <person name="Bu F."/>
            <person name="Rutten L."/>
            <person name="Van Zeijl A."/>
            <person name="Liu W."/>
            <person name="Santuari L."/>
            <person name="Cao Q."/>
            <person name="Sharma T."/>
            <person name="Shen D."/>
            <person name="Roswanjaya Y."/>
            <person name="Wardhani T."/>
            <person name="Kalhor M.S."/>
            <person name="Jansen J."/>
            <person name="Van den Hoogen J."/>
            <person name="Gungor B."/>
            <person name="Hartog M."/>
            <person name="Hontelez J."/>
            <person name="Verver J."/>
            <person name="Yang W.-C."/>
            <person name="Schijlen E."/>
            <person name="Repin R."/>
            <person name="Schilthuizen M."/>
            <person name="Schranz E."/>
            <person name="Heidstra R."/>
            <person name="Miyata K."/>
            <person name="Fedorova E."/>
            <person name="Kohlen W."/>
            <person name="Bisseling T."/>
            <person name="Smit S."/>
            <person name="Geurts R."/>
        </authorList>
    </citation>
    <scope>NUCLEOTIDE SEQUENCE [LARGE SCALE GENOMIC DNA]</scope>
    <source>
        <strain evidence="2">cv. RG33-2</strain>
    </source>
</reference>
<accession>A0A2P5A6S5</accession>
<gene>
    <name evidence="1" type="ORF">TorRG33x02_356670</name>
</gene>
<dbReference type="OrthoDB" id="10303786at2759"/>
<evidence type="ECO:0000313" key="2">
    <source>
        <dbReference type="Proteomes" id="UP000237000"/>
    </source>
</evidence>
<dbReference type="AlphaFoldDB" id="A0A2P5A6S5"/>
<evidence type="ECO:0000313" key="1">
    <source>
        <dbReference type="EMBL" id="PON32242.1"/>
    </source>
</evidence>
<protein>
    <submittedName>
        <fullName evidence="1">Uncharacterized protein</fullName>
    </submittedName>
</protein>
<proteinExistence type="predicted"/>
<keyword evidence="2" id="KW-1185">Reference proteome</keyword>
<organism evidence="1 2">
    <name type="scientific">Trema orientale</name>
    <name type="common">Charcoal tree</name>
    <name type="synonym">Celtis orientalis</name>
    <dbReference type="NCBI Taxonomy" id="63057"/>
    <lineage>
        <taxon>Eukaryota</taxon>
        <taxon>Viridiplantae</taxon>
        <taxon>Streptophyta</taxon>
        <taxon>Embryophyta</taxon>
        <taxon>Tracheophyta</taxon>
        <taxon>Spermatophyta</taxon>
        <taxon>Magnoliopsida</taxon>
        <taxon>eudicotyledons</taxon>
        <taxon>Gunneridae</taxon>
        <taxon>Pentapetalae</taxon>
        <taxon>rosids</taxon>
        <taxon>fabids</taxon>
        <taxon>Rosales</taxon>
        <taxon>Cannabaceae</taxon>
        <taxon>Trema</taxon>
    </lineage>
</organism>
<name>A0A2P5A6S5_TREOI</name>
<sequence length="61" mass="6934">MLTSPWPQVGGLRSYSTIMQIGEGYRKYRASVLPWFSSNSAVSSRNLKNKVEAEEANHKQF</sequence>
<dbReference type="Proteomes" id="UP000237000">
    <property type="component" value="Unassembled WGS sequence"/>
</dbReference>
<dbReference type="EMBL" id="JXTC01001148">
    <property type="protein sequence ID" value="PON32242.1"/>
    <property type="molecule type" value="Genomic_DNA"/>
</dbReference>
<dbReference type="InParanoid" id="A0A2P5A6S5"/>
<comment type="caution">
    <text evidence="1">The sequence shown here is derived from an EMBL/GenBank/DDBJ whole genome shotgun (WGS) entry which is preliminary data.</text>
</comment>